<evidence type="ECO:0000313" key="5">
    <source>
        <dbReference type="EMBL" id="KJU84580.1"/>
    </source>
</evidence>
<feature type="domain" description="TonB-dependent receptor-like beta-barrel" evidence="4">
    <location>
        <begin position="15"/>
        <end position="84"/>
    </location>
</feature>
<proteinExistence type="predicted"/>
<keyword evidence="2" id="KW-0472">Membrane</keyword>
<dbReference type="InterPro" id="IPR036942">
    <property type="entry name" value="Beta-barrel_TonB_sf"/>
</dbReference>
<dbReference type="SUPFAM" id="SSF56935">
    <property type="entry name" value="Porins"/>
    <property type="match status" value="1"/>
</dbReference>
<dbReference type="GO" id="GO:0009279">
    <property type="term" value="C:cell outer membrane"/>
    <property type="evidence" value="ECO:0007669"/>
    <property type="project" value="UniProtKB-SubCell"/>
</dbReference>
<gene>
    <name evidence="5" type="ORF">MBAV_003230</name>
</gene>
<comment type="subcellular location">
    <subcellularLocation>
        <location evidence="1">Cell outer membrane</location>
    </subcellularLocation>
</comment>
<sequence>MDTWLEANFDPITHMPLDGFQHFSGDKNYFREHLKRSRNSAFVQDQYDITDMLTLTTGARLESYNDAGQGVSPMVSLLYKPHKQHV</sequence>
<dbReference type="AlphaFoldDB" id="A0A0F3GRI6"/>
<comment type="caution">
    <text evidence="5">The sequence shown here is derived from an EMBL/GenBank/DDBJ whole genome shotgun (WGS) entry which is preliminary data.</text>
</comment>
<dbReference type="Gene3D" id="2.40.170.20">
    <property type="entry name" value="TonB-dependent receptor, beta-barrel domain"/>
    <property type="match status" value="1"/>
</dbReference>
<keyword evidence="6" id="KW-1185">Reference proteome</keyword>
<feature type="non-terminal residue" evidence="5">
    <location>
        <position position="86"/>
    </location>
</feature>
<accession>A0A0F3GRI6</accession>
<evidence type="ECO:0000256" key="1">
    <source>
        <dbReference type="ARBA" id="ARBA00004442"/>
    </source>
</evidence>
<dbReference type="EMBL" id="LACI01001386">
    <property type="protein sequence ID" value="KJU84580.1"/>
    <property type="molecule type" value="Genomic_DNA"/>
</dbReference>
<keyword evidence="5" id="KW-0675">Receptor</keyword>
<name>A0A0F3GRI6_9BACT</name>
<reference evidence="5 6" key="1">
    <citation type="submission" date="2015-02" db="EMBL/GenBank/DDBJ databases">
        <title>Single-cell genomics of uncultivated deep-branching MTB reveals a conserved set of magnetosome genes.</title>
        <authorList>
            <person name="Kolinko S."/>
            <person name="Richter M."/>
            <person name="Glockner F.O."/>
            <person name="Brachmann A."/>
            <person name="Schuler D."/>
        </authorList>
    </citation>
    <scope>NUCLEOTIDE SEQUENCE [LARGE SCALE GENOMIC DNA]</scope>
    <source>
        <strain evidence="5">TM-1</strain>
    </source>
</reference>
<keyword evidence="3" id="KW-0998">Cell outer membrane</keyword>
<protein>
    <submittedName>
        <fullName evidence="5">TonB-dependent receptor</fullName>
    </submittedName>
</protein>
<organism evidence="5 6">
    <name type="scientific">Candidatus Magnetobacterium bavaricum</name>
    <dbReference type="NCBI Taxonomy" id="29290"/>
    <lineage>
        <taxon>Bacteria</taxon>
        <taxon>Pseudomonadati</taxon>
        <taxon>Nitrospirota</taxon>
        <taxon>Thermodesulfovibrionia</taxon>
        <taxon>Thermodesulfovibrionales</taxon>
        <taxon>Candidatus Magnetobacteriaceae</taxon>
        <taxon>Candidatus Magnetobacterium</taxon>
    </lineage>
</organism>
<dbReference type="Proteomes" id="UP000033423">
    <property type="component" value="Unassembled WGS sequence"/>
</dbReference>
<dbReference type="InterPro" id="IPR000531">
    <property type="entry name" value="Beta-barrel_TonB"/>
</dbReference>
<evidence type="ECO:0000256" key="3">
    <source>
        <dbReference type="ARBA" id="ARBA00023237"/>
    </source>
</evidence>
<evidence type="ECO:0000259" key="4">
    <source>
        <dbReference type="Pfam" id="PF00593"/>
    </source>
</evidence>
<dbReference type="Pfam" id="PF00593">
    <property type="entry name" value="TonB_dep_Rec_b-barrel"/>
    <property type="match status" value="1"/>
</dbReference>
<evidence type="ECO:0000313" key="6">
    <source>
        <dbReference type="Proteomes" id="UP000033423"/>
    </source>
</evidence>
<evidence type="ECO:0000256" key="2">
    <source>
        <dbReference type="ARBA" id="ARBA00023136"/>
    </source>
</evidence>